<dbReference type="Gene3D" id="2.40.30.10">
    <property type="entry name" value="Translation factors"/>
    <property type="match status" value="2"/>
</dbReference>
<evidence type="ECO:0000256" key="4">
    <source>
        <dbReference type="ARBA" id="ARBA00035209"/>
    </source>
</evidence>
<dbReference type="InterPro" id="IPR000597">
    <property type="entry name" value="Ribosomal_uL3"/>
</dbReference>
<evidence type="ECO:0000256" key="1">
    <source>
        <dbReference type="ARBA" id="ARBA00006540"/>
    </source>
</evidence>
<organism evidence="6 7">
    <name type="scientific">Priapulus caudatus</name>
    <name type="common">Priapulid worm</name>
    <dbReference type="NCBI Taxonomy" id="37621"/>
    <lineage>
        <taxon>Eukaryota</taxon>
        <taxon>Metazoa</taxon>
        <taxon>Ecdysozoa</taxon>
        <taxon>Scalidophora</taxon>
        <taxon>Priapulida</taxon>
        <taxon>Priapulimorpha</taxon>
        <taxon>Priapulimorphida</taxon>
        <taxon>Priapulidae</taxon>
        <taxon>Priapulus</taxon>
    </lineage>
</organism>
<evidence type="ECO:0000313" key="7">
    <source>
        <dbReference type="RefSeq" id="XP_014676423.1"/>
    </source>
</evidence>
<dbReference type="SUPFAM" id="SSF50447">
    <property type="entry name" value="Translation proteins"/>
    <property type="match status" value="1"/>
</dbReference>
<keyword evidence="3" id="KW-0687">Ribonucleoprotein</keyword>
<protein>
    <recommendedName>
        <fullName evidence="4">Large ribosomal subunit protein uL3m</fullName>
    </recommendedName>
    <alternativeName>
        <fullName evidence="5">39S ribosomal protein L3, mitochondrial</fullName>
    </alternativeName>
</protein>
<keyword evidence="2" id="KW-0689">Ribosomal protein</keyword>
<dbReference type="Proteomes" id="UP000695022">
    <property type="component" value="Unplaced"/>
</dbReference>
<dbReference type="Pfam" id="PF00297">
    <property type="entry name" value="Ribosomal_L3"/>
    <property type="match status" value="1"/>
</dbReference>
<accession>A0ABM1EW52</accession>
<dbReference type="InterPro" id="IPR009000">
    <property type="entry name" value="Transl_B-barrel_sf"/>
</dbReference>
<proteinExistence type="inferred from homology"/>
<gene>
    <name evidence="7" type="primary">LOC106816356</name>
</gene>
<dbReference type="PANTHER" id="PTHR11229">
    <property type="entry name" value="50S RIBOSOMAL PROTEIN L3"/>
    <property type="match status" value="1"/>
</dbReference>
<dbReference type="RefSeq" id="XP_014676423.1">
    <property type="nucleotide sequence ID" value="XM_014820937.1"/>
</dbReference>
<name>A0ABM1EW52_PRICU</name>
<reference evidence="7" key="1">
    <citation type="submission" date="2025-08" db="UniProtKB">
        <authorList>
            <consortium name="RefSeq"/>
        </authorList>
    </citation>
    <scope>IDENTIFICATION</scope>
</reference>
<dbReference type="PANTHER" id="PTHR11229:SF8">
    <property type="entry name" value="LARGE RIBOSOMAL SUBUNIT PROTEIN UL3M"/>
    <property type="match status" value="1"/>
</dbReference>
<sequence length="379" mass="43306">MAASMRRLLPGNCGRFIQNVLPNERLLESRYSKSHGNTFQRTLPYVQFRMTHSPNTPAPWWTKKLDTSAPEDLTSDNEAFLQDMVEEKYSVDSPLKEGPWERADWTPRSVRCGLICRKIGVIPQWLNNGKKFYTTLLQVADNHVIRYTPPEINRERRRGSRTPNFGIQVVGADSADPRLFKAEYLGLFQEAGVMPKHHLSRFFVTRDAVIQPGTQLNAMHFSVGDFVDCQARTIDHGYQGVVKKWGMKGGPASHGATKFHRKMGATGGGGNMARIWPGKKMPGHMGNEWRILKGLKIWRINTKYNVLYVHGPCVPGPHHCYVRVMDTILPLRKRKGDGPKPPFPTWFADDYKDQEIPEEIFDESLHRFTASSIEFEEEK</sequence>
<comment type="similarity">
    <text evidence="1">Belongs to the universal ribosomal protein uL3 family.</text>
</comment>
<evidence type="ECO:0000256" key="5">
    <source>
        <dbReference type="ARBA" id="ARBA00035396"/>
    </source>
</evidence>
<dbReference type="GeneID" id="106816356"/>
<evidence type="ECO:0000256" key="3">
    <source>
        <dbReference type="ARBA" id="ARBA00023274"/>
    </source>
</evidence>
<keyword evidence="6" id="KW-1185">Reference proteome</keyword>
<dbReference type="InterPro" id="IPR019927">
    <property type="entry name" value="Ribosomal_uL3_bac/org-type"/>
</dbReference>
<evidence type="ECO:0000313" key="6">
    <source>
        <dbReference type="Proteomes" id="UP000695022"/>
    </source>
</evidence>
<evidence type="ECO:0000256" key="2">
    <source>
        <dbReference type="ARBA" id="ARBA00022980"/>
    </source>
</evidence>